<comment type="caution">
    <text evidence="1">The sequence shown here is derived from an EMBL/GenBank/DDBJ whole genome shotgun (WGS) entry which is preliminary data.</text>
</comment>
<dbReference type="Gene3D" id="3.40.50.150">
    <property type="entry name" value="Vaccinia Virus protein VP39"/>
    <property type="match status" value="1"/>
</dbReference>
<organism evidence="1 2">
    <name type="scientific">Candidatus Harrisonbacteria bacterium CG10_big_fil_rev_8_21_14_0_10_49_15</name>
    <dbReference type="NCBI Taxonomy" id="1974587"/>
    <lineage>
        <taxon>Bacteria</taxon>
        <taxon>Candidatus Harrisoniibacteriota</taxon>
    </lineage>
</organism>
<dbReference type="EMBL" id="PFBD01000012">
    <property type="protein sequence ID" value="PIR87252.1"/>
    <property type="molecule type" value="Genomic_DNA"/>
</dbReference>
<dbReference type="Proteomes" id="UP000229526">
    <property type="component" value="Unassembled WGS sequence"/>
</dbReference>
<evidence type="ECO:0000313" key="2">
    <source>
        <dbReference type="Proteomes" id="UP000229526"/>
    </source>
</evidence>
<evidence type="ECO:0008006" key="3">
    <source>
        <dbReference type="Google" id="ProtNLM"/>
    </source>
</evidence>
<accession>A0A2H0ULG8</accession>
<name>A0A2H0ULG8_9BACT</name>
<dbReference type="InterPro" id="IPR029063">
    <property type="entry name" value="SAM-dependent_MTases_sf"/>
</dbReference>
<reference evidence="2" key="1">
    <citation type="submission" date="2017-09" db="EMBL/GenBank/DDBJ databases">
        <title>Depth-based differentiation of microbial function through sediment-hosted aquifers and enrichment of novel symbionts in the deep terrestrial subsurface.</title>
        <authorList>
            <person name="Probst A.J."/>
            <person name="Ladd B."/>
            <person name="Jarett J.K."/>
            <person name="Geller-Mcgrath D.E."/>
            <person name="Sieber C.M.K."/>
            <person name="Emerson J.B."/>
            <person name="Anantharaman K."/>
            <person name="Thomas B.C."/>
            <person name="Malmstrom R."/>
            <person name="Stieglmeier M."/>
            <person name="Klingl A."/>
            <person name="Woyke T."/>
            <person name="Ryan C.M."/>
            <person name="Banfield J.F."/>
        </authorList>
    </citation>
    <scope>NUCLEOTIDE SEQUENCE [LARGE SCALE GENOMIC DNA]</scope>
</reference>
<proteinExistence type="predicted"/>
<sequence>MKNLKKIIPVSISELFDRLTVSQIKELFDEKNRQSHSDELLKIEKAIDGFFKSHPVAMNAYFIRLIIILAQINIHIWRTKEAMQSGEKFYENTKLAHQLNGVRNKVKNLILQEANSNLGAKKSNTDTEALDFWNVSILDGKESFNRLLGEIDQRSIFSTDDSLNFTLTDLIDEATISQIKEALFTGDAKKTSRNRLCELSYDINTILNEERALSGRLMRYIILLAQINFYVWFNKDRMQQEPEQYDKLLEQAQDLNSLRNHVRNILMDEFQEGSPAIMKSSFLDFEGNNNWYSATINSLGVGRGAESTFSLNEGDFAKMFGIKIEELPSSALKIIREKDFRYEKLKGAQRDEILLTVVKRIISGNFWVSGQDKKDIWEKGWSENLATYNKTLASEGLIPKFIQSHPALRLNGEYIRPLESDFEFNFADVYRQWAFQTFFSDVKAIYEFGCGSGQHLVSLAEVFKGRELHGLDWAESSSKIISALNKDRGWNIEAHVFDMFNPDEKVGFDKPSAVFTVGTMEQMGKNFEPFLQYLLKNKPAIVVHMETIEEFYDDSNFFDYLAHVYDNARNYLSGYLTRLKQLEKEGKITIIKAQHIPFGSMYHDSYSFVAWKPK</sequence>
<dbReference type="AlphaFoldDB" id="A0A2H0ULG8"/>
<evidence type="ECO:0000313" key="1">
    <source>
        <dbReference type="EMBL" id="PIR87252.1"/>
    </source>
</evidence>
<protein>
    <recommendedName>
        <fullName evidence="3">Methyltransferase domain-containing protein</fullName>
    </recommendedName>
</protein>
<gene>
    <name evidence="1" type="ORF">COU11_01330</name>
</gene>
<dbReference type="SUPFAM" id="SSF53335">
    <property type="entry name" value="S-adenosyl-L-methionine-dependent methyltransferases"/>
    <property type="match status" value="1"/>
</dbReference>